<accession>A0A7Y8K6A9</accession>
<dbReference type="Proteomes" id="UP000537188">
    <property type="component" value="Unassembled WGS sequence"/>
</dbReference>
<feature type="region of interest" description="Disordered" evidence="1">
    <location>
        <begin position="1"/>
        <end position="21"/>
    </location>
</feature>
<dbReference type="Pfam" id="PF13280">
    <property type="entry name" value="WYL"/>
    <property type="match status" value="1"/>
</dbReference>
<evidence type="ECO:0000259" key="4">
    <source>
        <dbReference type="Pfam" id="PF26109"/>
    </source>
</evidence>
<dbReference type="PIRSF" id="PIRSF015558">
    <property type="entry name" value="Txn_reg_DeoR_prd"/>
    <property type="match status" value="1"/>
</dbReference>
<dbReference type="PANTHER" id="PTHR34580">
    <property type="match status" value="1"/>
</dbReference>
<dbReference type="InterPro" id="IPR026881">
    <property type="entry name" value="WYL_dom"/>
</dbReference>
<sequence>MTNDSNPTDEQPTKGRQGARWGQERRLEFIDYRLRWDGQINRSNLTDFFGISVPQASLDITEYTKLASNNMEYDTRARVYRATEAFQPVFQSSAVERYLEDLLRVAVQPDVPYGSFLGWQSPVAGVPKLGRRLNADVVGEILRAIRENGSVEVTYQSMTDPEGSERKLTPHALVHDGNRWHARAYCHKRNDFRDFSLTRIKRAQYAGPDHERASMDTAWNKMVDVVLTAHPKLSPAKRRLIESDYSMENGEMHLECRQALLLYLLFQLNLTEDQAVQRPEVIQLALKNRDEIYALLHP</sequence>
<comment type="caution">
    <text evidence="5">The sequence shown here is derived from an EMBL/GenBank/DDBJ whole genome shotgun (WGS) entry which is preliminary data.</text>
</comment>
<evidence type="ECO:0000256" key="1">
    <source>
        <dbReference type="SAM" id="MobiDB-lite"/>
    </source>
</evidence>
<evidence type="ECO:0000313" key="6">
    <source>
        <dbReference type="Proteomes" id="UP000537188"/>
    </source>
</evidence>
<dbReference type="InterPro" id="IPR051534">
    <property type="entry name" value="CBASS_pafABC_assoc_protein"/>
</dbReference>
<organism evidence="5 6">
    <name type="scientific">Pseudomonas yamanorum</name>
    <dbReference type="NCBI Taxonomy" id="515393"/>
    <lineage>
        <taxon>Bacteria</taxon>
        <taxon>Pseudomonadati</taxon>
        <taxon>Pseudomonadota</taxon>
        <taxon>Gammaproteobacteria</taxon>
        <taxon>Pseudomonadales</taxon>
        <taxon>Pseudomonadaceae</taxon>
        <taxon>Pseudomonas</taxon>
    </lineage>
</organism>
<dbReference type="InterPro" id="IPR059020">
    <property type="entry name" value="CapW_CTD"/>
</dbReference>
<gene>
    <name evidence="5" type="ORF">HX828_19190</name>
</gene>
<proteinExistence type="predicted"/>
<dbReference type="Pfam" id="PF26109">
    <property type="entry name" value="WHD_BrxR"/>
    <property type="match status" value="1"/>
</dbReference>
<dbReference type="EMBL" id="JACARF010000023">
    <property type="protein sequence ID" value="NWE77697.1"/>
    <property type="molecule type" value="Genomic_DNA"/>
</dbReference>
<dbReference type="Pfam" id="PF26107">
    <property type="entry name" value="BrxR_CTD"/>
    <property type="match status" value="1"/>
</dbReference>
<evidence type="ECO:0000259" key="2">
    <source>
        <dbReference type="Pfam" id="PF13280"/>
    </source>
</evidence>
<reference evidence="5 6" key="1">
    <citation type="submission" date="2020-04" db="EMBL/GenBank/DDBJ databases">
        <title>Molecular characterization of pseudomonads from Agaricus bisporus reveal novel blotch 2 pathogens in Western Europe.</title>
        <authorList>
            <person name="Taparia T."/>
            <person name="Krijger M."/>
            <person name="Haynes E."/>
            <person name="Elpinstone J.G."/>
            <person name="Noble R."/>
            <person name="Van Der Wolf J."/>
        </authorList>
    </citation>
    <scope>NUCLEOTIDE SEQUENCE [LARGE SCALE GENOMIC DNA]</scope>
    <source>
        <strain evidence="5 6">IPO3781</strain>
    </source>
</reference>
<name>A0A7Y8K6A9_9PSED</name>
<dbReference type="InterPro" id="IPR016634">
    <property type="entry name" value="CapW-like"/>
</dbReference>
<evidence type="ECO:0000313" key="5">
    <source>
        <dbReference type="EMBL" id="NWE77697.1"/>
    </source>
</evidence>
<dbReference type="PANTHER" id="PTHR34580:SF3">
    <property type="entry name" value="PROTEIN PAFB"/>
    <property type="match status" value="1"/>
</dbReference>
<dbReference type="AlphaFoldDB" id="A0A7Y8K6A9"/>
<dbReference type="InterPro" id="IPR059019">
    <property type="entry name" value="WHD_CapW"/>
</dbReference>
<feature type="compositionally biased region" description="Polar residues" evidence="1">
    <location>
        <begin position="1"/>
        <end position="10"/>
    </location>
</feature>
<feature type="domain" description="DNA-binding transcriptional repressor CapW winged helix-turn-helix" evidence="4">
    <location>
        <begin position="23"/>
        <end position="101"/>
    </location>
</feature>
<protein>
    <submittedName>
        <fullName evidence="5">WYL domain-containing protein</fullName>
    </submittedName>
</protein>
<dbReference type="PROSITE" id="PS52050">
    <property type="entry name" value="WYL"/>
    <property type="match status" value="1"/>
</dbReference>
<feature type="domain" description="WYL" evidence="2">
    <location>
        <begin position="137"/>
        <end position="204"/>
    </location>
</feature>
<feature type="domain" description="DNA-binding transcriptional repressor CapW C-terminal dimerisation" evidence="3">
    <location>
        <begin position="222"/>
        <end position="292"/>
    </location>
</feature>
<evidence type="ECO:0000259" key="3">
    <source>
        <dbReference type="Pfam" id="PF26107"/>
    </source>
</evidence>